<dbReference type="AlphaFoldDB" id="A0AAV4D5V2"/>
<comment type="caution">
    <text evidence="1">The sequence shown here is derived from an EMBL/GenBank/DDBJ whole genome shotgun (WGS) entry which is preliminary data.</text>
</comment>
<keyword evidence="2" id="KW-1185">Reference proteome</keyword>
<evidence type="ECO:0000313" key="2">
    <source>
        <dbReference type="Proteomes" id="UP000735302"/>
    </source>
</evidence>
<name>A0AAV4D5V2_9GAST</name>
<evidence type="ECO:0000313" key="1">
    <source>
        <dbReference type="EMBL" id="GFO39579.1"/>
    </source>
</evidence>
<dbReference type="Proteomes" id="UP000735302">
    <property type="component" value="Unassembled WGS sequence"/>
</dbReference>
<reference evidence="1 2" key="1">
    <citation type="journal article" date="2021" name="Elife">
        <title>Chloroplast acquisition without the gene transfer in kleptoplastic sea slugs, Plakobranchus ocellatus.</title>
        <authorList>
            <person name="Maeda T."/>
            <person name="Takahashi S."/>
            <person name="Yoshida T."/>
            <person name="Shimamura S."/>
            <person name="Takaki Y."/>
            <person name="Nagai Y."/>
            <person name="Toyoda A."/>
            <person name="Suzuki Y."/>
            <person name="Arimoto A."/>
            <person name="Ishii H."/>
            <person name="Satoh N."/>
            <person name="Nishiyama T."/>
            <person name="Hasebe M."/>
            <person name="Maruyama T."/>
            <person name="Minagawa J."/>
            <person name="Obokata J."/>
            <person name="Shigenobu S."/>
        </authorList>
    </citation>
    <scope>NUCLEOTIDE SEQUENCE [LARGE SCALE GENOMIC DNA]</scope>
</reference>
<proteinExistence type="predicted"/>
<organism evidence="1 2">
    <name type="scientific">Plakobranchus ocellatus</name>
    <dbReference type="NCBI Taxonomy" id="259542"/>
    <lineage>
        <taxon>Eukaryota</taxon>
        <taxon>Metazoa</taxon>
        <taxon>Spiralia</taxon>
        <taxon>Lophotrochozoa</taxon>
        <taxon>Mollusca</taxon>
        <taxon>Gastropoda</taxon>
        <taxon>Heterobranchia</taxon>
        <taxon>Euthyneura</taxon>
        <taxon>Panpulmonata</taxon>
        <taxon>Sacoglossa</taxon>
        <taxon>Placobranchoidea</taxon>
        <taxon>Plakobranchidae</taxon>
        <taxon>Plakobranchus</taxon>
    </lineage>
</organism>
<accession>A0AAV4D5V2</accession>
<gene>
    <name evidence="1" type="ORF">PoB_006608400</name>
</gene>
<dbReference type="EMBL" id="BLXT01007498">
    <property type="protein sequence ID" value="GFO39579.1"/>
    <property type="molecule type" value="Genomic_DNA"/>
</dbReference>
<sequence length="86" mass="9382">MKPSFGRLFKGVYLCIQRSGRSLGRAVGYRSEVRGSNPSPDQFSARPVSSGVCSQFTLLFGMEAISEDYGSRRYSLDFACGGKNSV</sequence>
<protein>
    <submittedName>
        <fullName evidence="1">Uncharacterized protein</fullName>
    </submittedName>
</protein>